<evidence type="ECO:0000313" key="1">
    <source>
        <dbReference type="EMBL" id="BCU06071.1"/>
    </source>
</evidence>
<protein>
    <recommendedName>
        <fullName evidence="3">Acetyltransferase</fullName>
    </recommendedName>
</protein>
<sequence>MSRYDVFNGDADGLCALHQLRLIEPLDTRLVTGPKREIDLLGRVPVDQAESVTVLDISMEKNGAALRSLLEAGVRVAYFDHHFPGEIPAHPGLSAHLDMRPEVCTSLLVDAYLDGRARAWAVVGAFGDNLERSARQAAESLGLDAPEVERLRELGICLNYNGYGPSIEDLHFAPDALYRRLQPYADPFDFINEEEAFAHLRDGYADDMARARALTPEYEDARHRLVILPAEPWARRASGVYANELAQAAPEKAHAILTRLSTGGFLVSVRAPVAHPQGADQICRRFPTGGGRTGAAGINHLPETDYDAFVEAFRAAFVRTPVVSGRWHSRFAITGKPV</sequence>
<organism evidence="1 2">
    <name type="scientific">Allochromatium tepidum</name>
    <dbReference type="NCBI Taxonomy" id="553982"/>
    <lineage>
        <taxon>Bacteria</taxon>
        <taxon>Pseudomonadati</taxon>
        <taxon>Pseudomonadota</taxon>
        <taxon>Gammaproteobacteria</taxon>
        <taxon>Chromatiales</taxon>
        <taxon>Chromatiaceae</taxon>
        <taxon>Allochromatium</taxon>
    </lineage>
</organism>
<reference evidence="1 2" key="1">
    <citation type="submission" date="2021-04" db="EMBL/GenBank/DDBJ databases">
        <title>Complete genome sequencing of Allochromatium tepidum strain NZ.</title>
        <authorList>
            <person name="Tsukatani Y."/>
            <person name="Mori H."/>
        </authorList>
    </citation>
    <scope>NUCLEOTIDE SEQUENCE [LARGE SCALE GENOMIC DNA]</scope>
    <source>
        <strain evidence="1 2">NZ</strain>
    </source>
</reference>
<name>A0ABN6G7X3_9GAMM</name>
<evidence type="ECO:0000313" key="2">
    <source>
        <dbReference type="Proteomes" id="UP000680679"/>
    </source>
</evidence>
<dbReference type="InterPro" id="IPR038763">
    <property type="entry name" value="DHH_sf"/>
</dbReference>
<evidence type="ECO:0008006" key="3">
    <source>
        <dbReference type="Google" id="ProtNLM"/>
    </source>
</evidence>
<dbReference type="Proteomes" id="UP000680679">
    <property type="component" value="Chromosome"/>
</dbReference>
<accession>A0ABN6G7X3</accession>
<dbReference type="SUPFAM" id="SSF64182">
    <property type="entry name" value="DHH phosphoesterases"/>
    <property type="match status" value="1"/>
</dbReference>
<dbReference type="RefSeq" id="WP_236786446.1">
    <property type="nucleotide sequence ID" value="NZ_AP024563.1"/>
</dbReference>
<keyword evidence="2" id="KW-1185">Reference proteome</keyword>
<dbReference type="EMBL" id="AP024563">
    <property type="protein sequence ID" value="BCU06071.1"/>
    <property type="molecule type" value="Genomic_DNA"/>
</dbReference>
<gene>
    <name evidence="1" type="ORF">Atep_07480</name>
</gene>
<proteinExistence type="predicted"/>